<name>A0A1U7W302_NICSY</name>
<reference evidence="2" key="2">
    <citation type="submission" date="2025-08" db="UniProtKB">
        <authorList>
            <consortium name="RefSeq"/>
        </authorList>
    </citation>
    <scope>IDENTIFICATION</scope>
    <source>
        <tissue evidence="2">Leaf</tissue>
    </source>
</reference>
<accession>A0A1U7W302</accession>
<gene>
    <name evidence="2" type="primary">LOC104223273</name>
</gene>
<keyword evidence="1" id="KW-1185">Reference proteome</keyword>
<organism evidence="1 2">
    <name type="scientific">Nicotiana sylvestris</name>
    <name type="common">Wood tobacco</name>
    <name type="synonym">South American tobacco</name>
    <dbReference type="NCBI Taxonomy" id="4096"/>
    <lineage>
        <taxon>Eukaryota</taxon>
        <taxon>Viridiplantae</taxon>
        <taxon>Streptophyta</taxon>
        <taxon>Embryophyta</taxon>
        <taxon>Tracheophyta</taxon>
        <taxon>Spermatophyta</taxon>
        <taxon>Magnoliopsida</taxon>
        <taxon>eudicotyledons</taxon>
        <taxon>Gunneridae</taxon>
        <taxon>Pentapetalae</taxon>
        <taxon>asterids</taxon>
        <taxon>lamiids</taxon>
        <taxon>Solanales</taxon>
        <taxon>Solanaceae</taxon>
        <taxon>Nicotianoideae</taxon>
        <taxon>Nicotianeae</taxon>
        <taxon>Nicotiana</taxon>
    </lineage>
</organism>
<dbReference type="RefSeq" id="XP_009772978.1">
    <property type="nucleotide sequence ID" value="XM_009774676.1"/>
</dbReference>
<evidence type="ECO:0000313" key="2">
    <source>
        <dbReference type="RefSeq" id="XP_009772978.1"/>
    </source>
</evidence>
<sequence>MMQFPFTSGKEITSNGIAEAGRMEIRTDTANSCFSKGKFFCTSDHSTISSDLEDCLQKFLTIVQEEAARNERTLVYLCYHSKRMSSYKTAEEAEEAVAHLALMTLVTVAFQKTIFFFCILL</sequence>
<dbReference type="AlphaFoldDB" id="A0A1U7W302"/>
<protein>
    <submittedName>
        <fullName evidence="2">Uncharacterized protein LOC104223273 isoform X1</fullName>
    </submittedName>
</protein>
<proteinExistence type="predicted"/>
<reference evidence="1" key="1">
    <citation type="journal article" date="2013" name="Genome Biol.">
        <title>Reference genomes and transcriptomes of Nicotiana sylvestris and Nicotiana tomentosiformis.</title>
        <authorList>
            <person name="Sierro N."/>
            <person name="Battey J.N."/>
            <person name="Ouadi S."/>
            <person name="Bovet L."/>
            <person name="Goepfert S."/>
            <person name="Bakaher N."/>
            <person name="Peitsch M.C."/>
            <person name="Ivanov N.V."/>
        </authorList>
    </citation>
    <scope>NUCLEOTIDE SEQUENCE [LARGE SCALE GENOMIC DNA]</scope>
</reference>
<evidence type="ECO:0000313" key="1">
    <source>
        <dbReference type="Proteomes" id="UP000189701"/>
    </source>
</evidence>
<dbReference type="Proteomes" id="UP000189701">
    <property type="component" value="Unplaced"/>
</dbReference>